<evidence type="ECO:0000313" key="1">
    <source>
        <dbReference type="EMBL" id="CAB5214149.1"/>
    </source>
</evidence>
<gene>
    <name evidence="1" type="ORF">UFOVP195_25</name>
</gene>
<proteinExistence type="predicted"/>
<dbReference type="EMBL" id="LR798241">
    <property type="protein sequence ID" value="CAB5214149.1"/>
    <property type="molecule type" value="Genomic_DNA"/>
</dbReference>
<name>A0A6J7WLE8_9CAUD</name>
<sequence>MARRGAALTHSKLTPAEVQEIRQAKENRLDLMAHISETLSNSALAEKYGVHPRTIEKVLSYETWSHIK</sequence>
<protein>
    <submittedName>
        <fullName evidence="1">Uncharacterized protein</fullName>
    </submittedName>
</protein>
<accession>A0A6J7WLE8</accession>
<reference evidence="1" key="1">
    <citation type="submission" date="2020-05" db="EMBL/GenBank/DDBJ databases">
        <authorList>
            <person name="Chiriac C."/>
            <person name="Salcher M."/>
            <person name="Ghai R."/>
            <person name="Kavagutti S V."/>
        </authorList>
    </citation>
    <scope>NUCLEOTIDE SEQUENCE</scope>
</reference>
<organism evidence="1">
    <name type="scientific">uncultured Caudovirales phage</name>
    <dbReference type="NCBI Taxonomy" id="2100421"/>
    <lineage>
        <taxon>Viruses</taxon>
        <taxon>Duplodnaviria</taxon>
        <taxon>Heunggongvirae</taxon>
        <taxon>Uroviricota</taxon>
        <taxon>Caudoviricetes</taxon>
        <taxon>Peduoviridae</taxon>
        <taxon>Maltschvirus</taxon>
        <taxon>Maltschvirus maltsch</taxon>
    </lineage>
</organism>